<evidence type="ECO:0000256" key="3">
    <source>
        <dbReference type="ARBA" id="ARBA00022553"/>
    </source>
</evidence>
<feature type="transmembrane region" description="Helical" evidence="9">
    <location>
        <begin position="145"/>
        <end position="163"/>
    </location>
</feature>
<feature type="transmembrane region" description="Helical" evidence="9">
    <location>
        <begin position="37"/>
        <end position="58"/>
    </location>
</feature>
<keyword evidence="4" id="KW-0808">Transferase</keyword>
<dbReference type="CDD" id="cd00130">
    <property type="entry name" value="PAS"/>
    <property type="match status" value="1"/>
</dbReference>
<keyword evidence="6" id="KW-0418">Kinase</keyword>
<dbReference type="InterPro" id="IPR003661">
    <property type="entry name" value="HisK_dim/P_dom"/>
</dbReference>
<dbReference type="PROSITE" id="PS50112">
    <property type="entry name" value="PAS"/>
    <property type="match status" value="1"/>
</dbReference>
<feature type="transmembrane region" description="Helical" evidence="9">
    <location>
        <begin position="114"/>
        <end position="133"/>
    </location>
</feature>
<accession>A0A0S7WIJ9</accession>
<evidence type="ECO:0000256" key="8">
    <source>
        <dbReference type="ARBA" id="ARBA00023012"/>
    </source>
</evidence>
<proteinExistence type="predicted"/>
<keyword evidence="8" id="KW-0902">Two-component regulatory system</keyword>
<keyword evidence="3" id="KW-0597">Phosphoprotein</keyword>
<dbReference type="PROSITE" id="PS50109">
    <property type="entry name" value="HIS_KIN"/>
    <property type="match status" value="1"/>
</dbReference>
<feature type="transmembrane region" description="Helical" evidence="9">
    <location>
        <begin position="12"/>
        <end position="31"/>
    </location>
</feature>
<protein>
    <recommendedName>
        <fullName evidence="2">histidine kinase</fullName>
        <ecNumber evidence="2">2.7.13.3</ecNumber>
    </recommendedName>
</protein>
<dbReference type="SUPFAM" id="SSF55785">
    <property type="entry name" value="PYP-like sensor domain (PAS domain)"/>
    <property type="match status" value="1"/>
</dbReference>
<evidence type="ECO:0000313" key="12">
    <source>
        <dbReference type="EMBL" id="KPJ49721.1"/>
    </source>
</evidence>
<dbReference type="Gene3D" id="1.10.287.130">
    <property type="match status" value="1"/>
</dbReference>
<sequence length="514" mass="57941">MIKEESRSPVVWLLIARPIILSVLLGGEMMLGRSQGVLQAPFFILLASYGLTALYFLLTRLIAEHRLMWVQVVGDVALVSAITRVGGPSDAPYYLLYFLVIIYAALFLFTRGGLIVASLASFFYFLILFVGTPTEHDLSYLAYRVYFHTLFFFLVGAISGFLGERLKRYGTEFSEIGLTTEEILENILAGMISLNGNGRITYCNRRAEEILELSADETRGKRFEELPDRIQQLKDEIAAHFRKPAIAKRKEVEIHAKDGSKKQIGFTMNSFLYSTRKVKGVTVNFQDVTETKYTERLALLGELSASLAHEIRNPLGSIRGATEVLGETLRVEKDTKRLMDLILRESDRVNRKIEEFLFLAKPREPVLRKMTLRRPINQVISLVKYHPGYSRRIRIRKSVGKKAAFVEADEELLIQVFHNISINAINAMEGRGELRISVVHDDDMVGVSFEDTGKGIEPDELDSIFKPFYSGDGKGIGLGLAIAEEIVKQHQGRIEVLSQVGKGSKFIVWLPEAK</sequence>
<name>A0A0S7WIJ9_UNCT6</name>
<dbReference type="Pfam" id="PF25323">
    <property type="entry name" value="6TM_PilS"/>
    <property type="match status" value="1"/>
</dbReference>
<dbReference type="SMART" id="SM00388">
    <property type="entry name" value="HisKA"/>
    <property type="match status" value="1"/>
</dbReference>
<reference evidence="12 13" key="1">
    <citation type="journal article" date="2015" name="Microbiome">
        <title>Genomic resolution of linkages in carbon, nitrogen, and sulfur cycling among widespread estuary sediment bacteria.</title>
        <authorList>
            <person name="Baker B.J."/>
            <person name="Lazar C.S."/>
            <person name="Teske A.P."/>
            <person name="Dick G.J."/>
        </authorList>
    </citation>
    <scope>NUCLEOTIDE SEQUENCE [LARGE SCALE GENOMIC DNA]</scope>
    <source>
        <strain evidence="12">DG_26</strain>
    </source>
</reference>
<dbReference type="PANTHER" id="PTHR43065:SF10">
    <property type="entry name" value="PEROXIDE STRESS-ACTIVATED HISTIDINE KINASE MAK3"/>
    <property type="match status" value="1"/>
</dbReference>
<dbReference type="Proteomes" id="UP000051124">
    <property type="component" value="Unassembled WGS sequence"/>
</dbReference>
<evidence type="ECO:0000256" key="4">
    <source>
        <dbReference type="ARBA" id="ARBA00022679"/>
    </source>
</evidence>
<dbReference type="GO" id="GO:0000155">
    <property type="term" value="F:phosphorelay sensor kinase activity"/>
    <property type="evidence" value="ECO:0007669"/>
    <property type="project" value="InterPro"/>
</dbReference>
<evidence type="ECO:0000256" key="2">
    <source>
        <dbReference type="ARBA" id="ARBA00012438"/>
    </source>
</evidence>
<feature type="transmembrane region" description="Helical" evidence="9">
    <location>
        <begin position="91"/>
        <end position="109"/>
    </location>
</feature>
<gene>
    <name evidence="12" type="ORF">AMJ40_04910</name>
</gene>
<comment type="caution">
    <text evidence="12">The sequence shown here is derived from an EMBL/GenBank/DDBJ whole genome shotgun (WGS) entry which is preliminary data.</text>
</comment>
<feature type="domain" description="Histidine kinase" evidence="10">
    <location>
        <begin position="306"/>
        <end position="514"/>
    </location>
</feature>
<dbReference type="SMART" id="SM00387">
    <property type="entry name" value="HATPase_c"/>
    <property type="match status" value="1"/>
</dbReference>
<evidence type="ECO:0000256" key="5">
    <source>
        <dbReference type="ARBA" id="ARBA00022741"/>
    </source>
</evidence>
<evidence type="ECO:0000259" key="11">
    <source>
        <dbReference type="PROSITE" id="PS50112"/>
    </source>
</evidence>
<keyword evidence="9" id="KW-0812">Transmembrane</keyword>
<keyword evidence="9" id="KW-1133">Transmembrane helix</keyword>
<dbReference type="SMART" id="SM00091">
    <property type="entry name" value="PAS"/>
    <property type="match status" value="1"/>
</dbReference>
<comment type="catalytic activity">
    <reaction evidence="1">
        <text>ATP + protein L-histidine = ADP + protein N-phospho-L-histidine.</text>
        <dbReference type="EC" id="2.7.13.3"/>
    </reaction>
</comment>
<dbReference type="PRINTS" id="PR00344">
    <property type="entry name" value="BCTRLSENSOR"/>
</dbReference>
<organism evidence="12 13">
    <name type="scientific">candidate division TA06 bacterium DG_26</name>
    <dbReference type="NCBI Taxonomy" id="1703771"/>
    <lineage>
        <taxon>Bacteria</taxon>
        <taxon>Bacteria division TA06</taxon>
    </lineage>
</organism>
<evidence type="ECO:0000259" key="10">
    <source>
        <dbReference type="PROSITE" id="PS50109"/>
    </source>
</evidence>
<dbReference type="Pfam" id="PF02518">
    <property type="entry name" value="HATPase_c"/>
    <property type="match status" value="1"/>
</dbReference>
<dbReference type="CDD" id="cd00082">
    <property type="entry name" value="HisKA"/>
    <property type="match status" value="1"/>
</dbReference>
<evidence type="ECO:0000256" key="6">
    <source>
        <dbReference type="ARBA" id="ARBA00022777"/>
    </source>
</evidence>
<dbReference type="NCBIfam" id="TIGR00229">
    <property type="entry name" value="sensory_box"/>
    <property type="match status" value="1"/>
</dbReference>
<dbReference type="Gene3D" id="3.30.565.10">
    <property type="entry name" value="Histidine kinase-like ATPase, C-terminal domain"/>
    <property type="match status" value="1"/>
</dbReference>
<dbReference type="InterPro" id="IPR003594">
    <property type="entry name" value="HATPase_dom"/>
</dbReference>
<keyword evidence="7" id="KW-0067">ATP-binding</keyword>
<dbReference type="InterPro" id="IPR036890">
    <property type="entry name" value="HATPase_C_sf"/>
</dbReference>
<dbReference type="InterPro" id="IPR035965">
    <property type="entry name" value="PAS-like_dom_sf"/>
</dbReference>
<evidence type="ECO:0000256" key="9">
    <source>
        <dbReference type="SAM" id="Phobius"/>
    </source>
</evidence>
<dbReference type="EMBL" id="LIZT01000045">
    <property type="protein sequence ID" value="KPJ49721.1"/>
    <property type="molecule type" value="Genomic_DNA"/>
</dbReference>
<dbReference type="InterPro" id="IPR000014">
    <property type="entry name" value="PAS"/>
</dbReference>
<keyword evidence="9" id="KW-0472">Membrane</keyword>
<dbReference type="Gene3D" id="3.30.450.20">
    <property type="entry name" value="PAS domain"/>
    <property type="match status" value="1"/>
</dbReference>
<dbReference type="PANTHER" id="PTHR43065">
    <property type="entry name" value="SENSOR HISTIDINE KINASE"/>
    <property type="match status" value="1"/>
</dbReference>
<dbReference type="Pfam" id="PF00989">
    <property type="entry name" value="PAS"/>
    <property type="match status" value="1"/>
</dbReference>
<dbReference type="GO" id="GO:0005524">
    <property type="term" value="F:ATP binding"/>
    <property type="evidence" value="ECO:0007669"/>
    <property type="project" value="UniProtKB-KW"/>
</dbReference>
<dbReference type="InterPro" id="IPR005467">
    <property type="entry name" value="His_kinase_dom"/>
</dbReference>
<dbReference type="InterPro" id="IPR036097">
    <property type="entry name" value="HisK_dim/P_sf"/>
</dbReference>
<evidence type="ECO:0000313" key="13">
    <source>
        <dbReference type="Proteomes" id="UP000051124"/>
    </source>
</evidence>
<dbReference type="AlphaFoldDB" id="A0A0S7WIJ9"/>
<dbReference type="Pfam" id="PF00512">
    <property type="entry name" value="HisKA"/>
    <property type="match status" value="1"/>
</dbReference>
<dbReference type="PATRIC" id="fig|1703771.3.peg.1678"/>
<evidence type="ECO:0000256" key="1">
    <source>
        <dbReference type="ARBA" id="ARBA00000085"/>
    </source>
</evidence>
<evidence type="ECO:0000256" key="7">
    <source>
        <dbReference type="ARBA" id="ARBA00022840"/>
    </source>
</evidence>
<feature type="domain" description="PAS" evidence="11">
    <location>
        <begin position="181"/>
        <end position="221"/>
    </location>
</feature>
<dbReference type="GO" id="GO:0006355">
    <property type="term" value="P:regulation of DNA-templated transcription"/>
    <property type="evidence" value="ECO:0007669"/>
    <property type="project" value="InterPro"/>
</dbReference>
<dbReference type="SUPFAM" id="SSF47384">
    <property type="entry name" value="Homodimeric domain of signal transducing histidine kinase"/>
    <property type="match status" value="1"/>
</dbReference>
<dbReference type="InterPro" id="IPR004358">
    <property type="entry name" value="Sig_transdc_His_kin-like_C"/>
</dbReference>
<keyword evidence="5" id="KW-0547">Nucleotide-binding</keyword>
<dbReference type="InterPro" id="IPR013767">
    <property type="entry name" value="PAS_fold"/>
</dbReference>
<dbReference type="EC" id="2.7.13.3" evidence="2"/>
<dbReference type="SUPFAM" id="SSF55874">
    <property type="entry name" value="ATPase domain of HSP90 chaperone/DNA topoisomerase II/histidine kinase"/>
    <property type="match status" value="1"/>
</dbReference>